<dbReference type="InterPro" id="IPR000182">
    <property type="entry name" value="GNAT_dom"/>
</dbReference>
<dbReference type="Gene3D" id="3.40.630.30">
    <property type="match status" value="1"/>
</dbReference>
<dbReference type="PANTHER" id="PTHR43441:SF12">
    <property type="entry name" value="RIBOSOMAL N-ACETYLTRANSFERASE YDAF-RELATED"/>
    <property type="match status" value="1"/>
</dbReference>
<keyword evidence="2" id="KW-0808">Transferase</keyword>
<name>A0A511V393_9BACL</name>
<dbReference type="InterPro" id="IPR051908">
    <property type="entry name" value="Ribosomal_N-acetyltransferase"/>
</dbReference>
<dbReference type="PANTHER" id="PTHR43441">
    <property type="entry name" value="RIBOSOMAL-PROTEIN-SERINE ACETYLTRANSFERASE"/>
    <property type="match status" value="1"/>
</dbReference>
<dbReference type="Proteomes" id="UP000321157">
    <property type="component" value="Unassembled WGS sequence"/>
</dbReference>
<accession>A0A511V393</accession>
<comment type="caution">
    <text evidence="2">The sequence shown here is derived from an EMBL/GenBank/DDBJ whole genome shotgun (WGS) entry which is preliminary data.</text>
</comment>
<gene>
    <name evidence="2" type="ORF">ADA01nite_08470</name>
</gene>
<evidence type="ECO:0000313" key="2">
    <source>
        <dbReference type="EMBL" id="GEN33387.1"/>
    </source>
</evidence>
<evidence type="ECO:0000259" key="1">
    <source>
        <dbReference type="PROSITE" id="PS51186"/>
    </source>
</evidence>
<dbReference type="GO" id="GO:1990189">
    <property type="term" value="F:protein N-terminal-serine acetyltransferase activity"/>
    <property type="evidence" value="ECO:0007669"/>
    <property type="project" value="TreeGrafter"/>
</dbReference>
<evidence type="ECO:0000313" key="3">
    <source>
        <dbReference type="Proteomes" id="UP000321157"/>
    </source>
</evidence>
<protein>
    <submittedName>
        <fullName evidence="2">50S ribosomal protein L7 serine acetyltransferase</fullName>
    </submittedName>
</protein>
<dbReference type="GO" id="GO:0008999">
    <property type="term" value="F:protein-N-terminal-alanine acetyltransferase activity"/>
    <property type="evidence" value="ECO:0007669"/>
    <property type="project" value="TreeGrafter"/>
</dbReference>
<sequence>MDLIVNKNVKLKEVEMEDAPSLYALIHANRGHLRRFLGWIDATEGTADIEMFIAGSRQRRMMQNGTDYGLWYKGRIIGVVGLHYMDWINHCTSIGYWIIENMQGKGIMTAAVSRLIRYVFDELGLNRVEIRCAVENEKSRAIPERLGFTREGQIRQGEWLYDHYVDHIVYGLLKNEWRRA</sequence>
<organism evidence="2 3">
    <name type="scientific">Aneurinibacillus danicus</name>
    <dbReference type="NCBI Taxonomy" id="267746"/>
    <lineage>
        <taxon>Bacteria</taxon>
        <taxon>Bacillati</taxon>
        <taxon>Bacillota</taxon>
        <taxon>Bacilli</taxon>
        <taxon>Bacillales</taxon>
        <taxon>Paenibacillaceae</taxon>
        <taxon>Aneurinibacillus group</taxon>
        <taxon>Aneurinibacillus</taxon>
    </lineage>
</organism>
<dbReference type="EMBL" id="BJXX01000041">
    <property type="protein sequence ID" value="GEN33387.1"/>
    <property type="molecule type" value="Genomic_DNA"/>
</dbReference>
<proteinExistence type="predicted"/>
<dbReference type="SUPFAM" id="SSF55729">
    <property type="entry name" value="Acyl-CoA N-acyltransferases (Nat)"/>
    <property type="match status" value="1"/>
</dbReference>
<dbReference type="PROSITE" id="PS51186">
    <property type="entry name" value="GNAT"/>
    <property type="match status" value="1"/>
</dbReference>
<dbReference type="Pfam" id="PF13302">
    <property type="entry name" value="Acetyltransf_3"/>
    <property type="match status" value="1"/>
</dbReference>
<keyword evidence="2" id="KW-0687">Ribonucleoprotein</keyword>
<dbReference type="RefSeq" id="WP_146808676.1">
    <property type="nucleotide sequence ID" value="NZ_BJXX01000041.1"/>
</dbReference>
<keyword evidence="2" id="KW-0689">Ribosomal protein</keyword>
<dbReference type="InterPro" id="IPR016181">
    <property type="entry name" value="Acyl_CoA_acyltransferase"/>
</dbReference>
<dbReference type="OrthoDB" id="9784707at2"/>
<dbReference type="AlphaFoldDB" id="A0A511V393"/>
<keyword evidence="3" id="KW-1185">Reference proteome</keyword>
<dbReference type="GO" id="GO:0005737">
    <property type="term" value="C:cytoplasm"/>
    <property type="evidence" value="ECO:0007669"/>
    <property type="project" value="TreeGrafter"/>
</dbReference>
<reference evidence="2 3" key="1">
    <citation type="submission" date="2019-07" db="EMBL/GenBank/DDBJ databases">
        <title>Whole genome shotgun sequence of Aneurinibacillus danicus NBRC 102444.</title>
        <authorList>
            <person name="Hosoyama A."/>
            <person name="Uohara A."/>
            <person name="Ohji S."/>
            <person name="Ichikawa N."/>
        </authorList>
    </citation>
    <scope>NUCLEOTIDE SEQUENCE [LARGE SCALE GENOMIC DNA]</scope>
    <source>
        <strain evidence="2 3">NBRC 102444</strain>
    </source>
</reference>
<dbReference type="GO" id="GO:0005840">
    <property type="term" value="C:ribosome"/>
    <property type="evidence" value="ECO:0007669"/>
    <property type="project" value="UniProtKB-KW"/>
</dbReference>
<feature type="domain" description="N-acetyltransferase" evidence="1">
    <location>
        <begin position="9"/>
        <end position="175"/>
    </location>
</feature>